<keyword evidence="2" id="KW-1185">Reference proteome</keyword>
<dbReference type="AlphaFoldDB" id="A0A9X2ABU9"/>
<dbReference type="PROSITE" id="PS51257">
    <property type="entry name" value="PROKAR_LIPOPROTEIN"/>
    <property type="match status" value="1"/>
</dbReference>
<gene>
    <name evidence="1" type="ORF">ML462_15415</name>
</gene>
<comment type="caution">
    <text evidence="1">The sequence shown here is derived from an EMBL/GenBank/DDBJ whole genome shotgun (WGS) entry which is preliminary data.</text>
</comment>
<dbReference type="RefSeq" id="WP_240714729.1">
    <property type="nucleotide sequence ID" value="NZ_JAKVTV010000007.1"/>
</dbReference>
<protein>
    <recommendedName>
        <fullName evidence="3">Lipoprotein</fullName>
    </recommendedName>
</protein>
<evidence type="ECO:0000313" key="2">
    <source>
        <dbReference type="Proteomes" id="UP001139226"/>
    </source>
</evidence>
<sequence>MRIVSFFLLVVIFLSCNKEEEEKRIKYHEIEITASSINLLEKNITNKDNRSYVKEFIDSIGRTKRLEFYNSRGQLDYPGSGYYGGPIIKYHYEPNSITETAYTSDIDLANDFQTSEVPNQIIYYLNDKNEIDRTVFRYKIEFNMEKDQLDEIINNLKLYKDLIPNSGLETREMDSIFGYQFATARLHGINFIKPKSN</sequence>
<reference evidence="1" key="1">
    <citation type="submission" date="2022-03" db="EMBL/GenBank/DDBJ databases">
        <title>Gramella crocea sp. nov., isolated from activated sludge of a seafood processing plant.</title>
        <authorList>
            <person name="Zhang X."/>
        </authorList>
    </citation>
    <scope>NUCLEOTIDE SEQUENCE</scope>
    <source>
        <strain evidence="1">YJ019</strain>
    </source>
</reference>
<name>A0A9X2ABU9_9FLAO</name>
<dbReference type="EMBL" id="JAKVTV010000007">
    <property type="protein sequence ID" value="MCH4824561.1"/>
    <property type="molecule type" value="Genomic_DNA"/>
</dbReference>
<proteinExistence type="predicted"/>
<evidence type="ECO:0000313" key="1">
    <source>
        <dbReference type="EMBL" id="MCH4824561.1"/>
    </source>
</evidence>
<accession>A0A9X2ABU9</accession>
<organism evidence="1 2">
    <name type="scientific">Christiangramia lutea</name>
    <dbReference type="NCBI Taxonomy" id="1607951"/>
    <lineage>
        <taxon>Bacteria</taxon>
        <taxon>Pseudomonadati</taxon>
        <taxon>Bacteroidota</taxon>
        <taxon>Flavobacteriia</taxon>
        <taxon>Flavobacteriales</taxon>
        <taxon>Flavobacteriaceae</taxon>
        <taxon>Christiangramia</taxon>
    </lineage>
</organism>
<dbReference type="Proteomes" id="UP001139226">
    <property type="component" value="Unassembled WGS sequence"/>
</dbReference>
<evidence type="ECO:0008006" key="3">
    <source>
        <dbReference type="Google" id="ProtNLM"/>
    </source>
</evidence>